<dbReference type="AlphaFoldDB" id="A0A1M5KFZ1"/>
<reference evidence="2" key="1">
    <citation type="submission" date="2016-11" db="EMBL/GenBank/DDBJ databases">
        <authorList>
            <person name="Varghese N."/>
            <person name="Submissions S."/>
        </authorList>
    </citation>
    <scope>NUCLEOTIDE SEQUENCE [LARGE SCALE GENOMIC DNA]</scope>
    <source>
        <strain evidence="2">DSM 22638</strain>
    </source>
</reference>
<gene>
    <name evidence="1" type="ORF">SAMN04488116_1558</name>
</gene>
<organism evidence="1 2">
    <name type="scientific">Flagellimonas flava</name>
    <dbReference type="NCBI Taxonomy" id="570519"/>
    <lineage>
        <taxon>Bacteria</taxon>
        <taxon>Pseudomonadati</taxon>
        <taxon>Bacteroidota</taxon>
        <taxon>Flavobacteriia</taxon>
        <taxon>Flavobacteriales</taxon>
        <taxon>Flavobacteriaceae</taxon>
        <taxon>Flagellimonas</taxon>
    </lineage>
</organism>
<accession>A0A1M5KFZ1</accession>
<keyword evidence="2" id="KW-1185">Reference proteome</keyword>
<dbReference type="GO" id="GO:0051537">
    <property type="term" value="F:2 iron, 2 sulfur cluster binding"/>
    <property type="evidence" value="ECO:0007669"/>
    <property type="project" value="InterPro"/>
</dbReference>
<evidence type="ECO:0000313" key="2">
    <source>
        <dbReference type="Proteomes" id="UP000184532"/>
    </source>
</evidence>
<dbReference type="Proteomes" id="UP000184532">
    <property type="component" value="Unassembled WGS sequence"/>
</dbReference>
<dbReference type="EMBL" id="FQWL01000002">
    <property type="protein sequence ID" value="SHG51615.1"/>
    <property type="molecule type" value="Genomic_DNA"/>
</dbReference>
<dbReference type="SUPFAM" id="SSF50022">
    <property type="entry name" value="ISP domain"/>
    <property type="match status" value="1"/>
</dbReference>
<sequence length="197" mass="22153">MKNFPTVLLCYKYKKSSTATMACIVFLRGFNANIGIFCSNLPMQRLEIHAMKYFLSTFLSLFLISCESDPTNRNPFLQEVGFRFELNLNLPLYNDLNNIGNPVYVDNNGVGTRGAFVMRAGLSGSQFVAWEASCPNHAPNNCSTMTIDGQNVTCSCEDFTYSLFTGQQLDRPADGNRYYDLLFYRATQSGNIVTIFN</sequence>
<evidence type="ECO:0008006" key="3">
    <source>
        <dbReference type="Google" id="ProtNLM"/>
    </source>
</evidence>
<dbReference type="InterPro" id="IPR036922">
    <property type="entry name" value="Rieske_2Fe-2S_sf"/>
</dbReference>
<evidence type="ECO:0000313" key="1">
    <source>
        <dbReference type="EMBL" id="SHG51615.1"/>
    </source>
</evidence>
<dbReference type="STRING" id="570519.SAMN04488116_1558"/>
<proteinExistence type="predicted"/>
<name>A0A1M5KFZ1_9FLAO</name>
<protein>
    <recommendedName>
        <fullName evidence="3">Ferredoxin subunit of nitrite reductase or a ring-hydroxylating dioxygenase</fullName>
    </recommendedName>
</protein>